<gene>
    <name evidence="2" type="ORF">AM231_01885</name>
</gene>
<evidence type="ECO:0000313" key="3">
    <source>
        <dbReference type="Proteomes" id="UP000036932"/>
    </source>
</evidence>
<keyword evidence="1" id="KW-0472">Membrane</keyword>
<feature type="transmembrane region" description="Helical" evidence="1">
    <location>
        <begin position="144"/>
        <end position="166"/>
    </location>
</feature>
<proteinExistence type="predicted"/>
<dbReference type="EMBL" id="LIUT01000001">
    <property type="protein sequence ID" value="KOR88010.1"/>
    <property type="molecule type" value="Genomic_DNA"/>
</dbReference>
<feature type="transmembrane region" description="Helical" evidence="1">
    <location>
        <begin position="54"/>
        <end position="72"/>
    </location>
</feature>
<reference evidence="3" key="1">
    <citation type="submission" date="2015-08" db="EMBL/GenBank/DDBJ databases">
        <title>Genome sequencing project for genomic taxonomy and phylogenomics of Bacillus-like bacteria.</title>
        <authorList>
            <person name="Liu B."/>
            <person name="Wang J."/>
            <person name="Zhu Y."/>
            <person name="Liu G."/>
            <person name="Chen Q."/>
            <person name="Chen Z."/>
            <person name="Lan J."/>
            <person name="Che J."/>
            <person name="Ge C."/>
            <person name="Shi H."/>
            <person name="Pan Z."/>
            <person name="Liu X."/>
        </authorList>
    </citation>
    <scope>NUCLEOTIDE SEQUENCE [LARGE SCALE GENOMIC DNA]</scope>
    <source>
        <strain evidence="3">FJAT-22460</strain>
    </source>
</reference>
<dbReference type="Proteomes" id="UP000036932">
    <property type="component" value="Unassembled WGS sequence"/>
</dbReference>
<keyword evidence="3" id="KW-1185">Reference proteome</keyword>
<protein>
    <recommendedName>
        <fullName evidence="4">Beta-carotene 15,15'-monooxygenase</fullName>
    </recommendedName>
</protein>
<comment type="caution">
    <text evidence="2">The sequence shown here is derived from an EMBL/GenBank/DDBJ whole genome shotgun (WGS) entry which is preliminary data.</text>
</comment>
<dbReference type="AlphaFoldDB" id="A0A0M1P170"/>
<feature type="transmembrane region" description="Helical" evidence="1">
    <location>
        <begin position="23"/>
        <end position="42"/>
    </location>
</feature>
<keyword evidence="1" id="KW-0812">Transmembrane</keyword>
<organism evidence="2 3">
    <name type="scientific">Paenibacillus solani</name>
    <dbReference type="NCBI Taxonomy" id="1705565"/>
    <lineage>
        <taxon>Bacteria</taxon>
        <taxon>Bacillati</taxon>
        <taxon>Bacillota</taxon>
        <taxon>Bacilli</taxon>
        <taxon>Bacillales</taxon>
        <taxon>Paenibacillaceae</taxon>
        <taxon>Paenibacillus</taxon>
    </lineage>
</organism>
<keyword evidence="1" id="KW-1133">Transmembrane helix</keyword>
<feature type="transmembrane region" description="Helical" evidence="1">
    <location>
        <begin position="172"/>
        <end position="190"/>
    </location>
</feature>
<evidence type="ECO:0000256" key="1">
    <source>
        <dbReference type="SAM" id="Phobius"/>
    </source>
</evidence>
<evidence type="ECO:0000313" key="2">
    <source>
        <dbReference type="EMBL" id="KOR88010.1"/>
    </source>
</evidence>
<evidence type="ECO:0008006" key="4">
    <source>
        <dbReference type="Google" id="ProtNLM"/>
    </source>
</evidence>
<accession>A0A0M1P170</accession>
<sequence length="299" mass="34337">MDFVVAIPVLLYFLVYRKSNKRFLSVLPFALLGYIALVFIMPNSAQGTLDVVKYILIPLEAAFIGCMIYSVVRNLLRMKRQSIVNTHPFETLRLSLDTTLGHSKMVPVLMHELSVLFYAMFSWRAKPYVRTDSTSFSYHLNSGWLIIVLFASKMLLLEGALVHIIMAQWSHTIAWIISAGNVYLIMVLIAELRAMRLNPILISEKGIVVRYGNQLLSTIDREHIASVDLIKYEKLTNEQLKTSFIPLVTEPNVLIQLKEPIMVTGPYGKRRQVDQIYLFLDQPHDFLQECDRLMVEVTQ</sequence>
<name>A0A0M1P170_9BACL</name>
<dbReference type="PATRIC" id="fig|1705565.3.peg.2234"/>